<accession>A0A0N7KLH9</accession>
<evidence type="ECO:0000313" key="1">
    <source>
        <dbReference type="EMBL" id="BAS96065.1"/>
    </source>
</evidence>
<dbReference type="Proteomes" id="UP000059680">
    <property type="component" value="Chromosome 6"/>
</dbReference>
<evidence type="ECO:0000313" key="2">
    <source>
        <dbReference type="Proteomes" id="UP000059680"/>
    </source>
</evidence>
<reference evidence="1 2" key="3">
    <citation type="journal article" date="2013" name="Rice">
        <title>Improvement of the Oryza sativa Nipponbare reference genome using next generation sequence and optical map data.</title>
        <authorList>
            <person name="Kawahara Y."/>
            <person name="de la Bastide M."/>
            <person name="Hamilton J.P."/>
            <person name="Kanamori H."/>
            <person name="McCombie W.R."/>
            <person name="Ouyang S."/>
            <person name="Schwartz D.C."/>
            <person name="Tanaka T."/>
            <person name="Wu J."/>
            <person name="Zhou S."/>
            <person name="Childs K.L."/>
            <person name="Davidson R.M."/>
            <person name="Lin H."/>
            <person name="Quesada-Ocampo L."/>
            <person name="Vaillancourt B."/>
            <person name="Sakai H."/>
            <person name="Lee S.S."/>
            <person name="Kim J."/>
            <person name="Numa H."/>
            <person name="Itoh T."/>
            <person name="Buell C.R."/>
            <person name="Matsumoto T."/>
        </authorList>
    </citation>
    <scope>NUCLEOTIDE SEQUENCE [LARGE SCALE GENOMIC DNA]</scope>
    <source>
        <strain evidence="2">cv. Nipponbare</strain>
    </source>
</reference>
<reference evidence="2" key="1">
    <citation type="journal article" date="2005" name="Nature">
        <title>The map-based sequence of the rice genome.</title>
        <authorList>
            <consortium name="International rice genome sequencing project (IRGSP)"/>
            <person name="Matsumoto T."/>
            <person name="Wu J."/>
            <person name="Kanamori H."/>
            <person name="Katayose Y."/>
            <person name="Fujisawa M."/>
            <person name="Namiki N."/>
            <person name="Mizuno H."/>
            <person name="Yamamoto K."/>
            <person name="Antonio B.A."/>
            <person name="Baba T."/>
            <person name="Sakata K."/>
            <person name="Nagamura Y."/>
            <person name="Aoki H."/>
            <person name="Arikawa K."/>
            <person name="Arita K."/>
            <person name="Bito T."/>
            <person name="Chiden Y."/>
            <person name="Fujitsuka N."/>
            <person name="Fukunaka R."/>
            <person name="Hamada M."/>
            <person name="Harada C."/>
            <person name="Hayashi A."/>
            <person name="Hijishita S."/>
            <person name="Honda M."/>
            <person name="Hosokawa S."/>
            <person name="Ichikawa Y."/>
            <person name="Idonuma A."/>
            <person name="Iijima M."/>
            <person name="Ikeda M."/>
            <person name="Ikeno M."/>
            <person name="Ito K."/>
            <person name="Ito S."/>
            <person name="Ito T."/>
            <person name="Ito Y."/>
            <person name="Ito Y."/>
            <person name="Iwabuchi A."/>
            <person name="Kamiya K."/>
            <person name="Karasawa W."/>
            <person name="Kurita K."/>
            <person name="Katagiri S."/>
            <person name="Kikuta A."/>
            <person name="Kobayashi H."/>
            <person name="Kobayashi N."/>
            <person name="Machita K."/>
            <person name="Maehara T."/>
            <person name="Masukawa M."/>
            <person name="Mizubayashi T."/>
            <person name="Mukai Y."/>
            <person name="Nagasaki H."/>
            <person name="Nagata Y."/>
            <person name="Naito S."/>
            <person name="Nakashima M."/>
            <person name="Nakama Y."/>
            <person name="Nakamichi Y."/>
            <person name="Nakamura M."/>
            <person name="Meguro A."/>
            <person name="Negishi M."/>
            <person name="Ohta I."/>
            <person name="Ohta T."/>
            <person name="Okamoto M."/>
            <person name="Ono N."/>
            <person name="Saji S."/>
            <person name="Sakaguchi M."/>
            <person name="Sakai K."/>
            <person name="Shibata M."/>
            <person name="Shimokawa T."/>
            <person name="Song J."/>
            <person name="Takazaki Y."/>
            <person name="Terasawa K."/>
            <person name="Tsugane M."/>
            <person name="Tsuji K."/>
            <person name="Ueda S."/>
            <person name="Waki K."/>
            <person name="Yamagata H."/>
            <person name="Yamamoto M."/>
            <person name="Yamamoto S."/>
            <person name="Yamane H."/>
            <person name="Yoshiki S."/>
            <person name="Yoshihara R."/>
            <person name="Yukawa K."/>
            <person name="Zhong H."/>
            <person name="Yano M."/>
            <person name="Yuan Q."/>
            <person name="Ouyang S."/>
            <person name="Liu J."/>
            <person name="Jones K.M."/>
            <person name="Gansberger K."/>
            <person name="Moffat K."/>
            <person name="Hill J."/>
            <person name="Bera J."/>
            <person name="Fadrosh D."/>
            <person name="Jin S."/>
            <person name="Johri S."/>
            <person name="Kim M."/>
            <person name="Overton L."/>
            <person name="Reardon M."/>
            <person name="Tsitrin T."/>
            <person name="Vuong H."/>
            <person name="Weaver B."/>
            <person name="Ciecko A."/>
            <person name="Tallon L."/>
            <person name="Jackson J."/>
            <person name="Pai G."/>
            <person name="Aken S.V."/>
            <person name="Utterback T."/>
            <person name="Reidmuller S."/>
            <person name="Feldblyum T."/>
            <person name="Hsiao J."/>
            <person name="Zismann V."/>
            <person name="Iobst S."/>
            <person name="de Vazeille A.R."/>
            <person name="Buell C.R."/>
            <person name="Ying K."/>
            <person name="Li Y."/>
            <person name="Lu T."/>
            <person name="Huang Y."/>
            <person name="Zhao Q."/>
            <person name="Feng Q."/>
            <person name="Zhang L."/>
            <person name="Zhu J."/>
            <person name="Weng Q."/>
            <person name="Mu J."/>
            <person name="Lu Y."/>
            <person name="Fan D."/>
            <person name="Liu Y."/>
            <person name="Guan J."/>
            <person name="Zhang Y."/>
            <person name="Yu S."/>
            <person name="Liu X."/>
            <person name="Zhang Y."/>
            <person name="Hong G."/>
            <person name="Han B."/>
            <person name="Choisne N."/>
            <person name="Demange N."/>
            <person name="Orjeda G."/>
            <person name="Samain S."/>
            <person name="Cattolico L."/>
            <person name="Pelletier E."/>
            <person name="Couloux A."/>
            <person name="Segurens B."/>
            <person name="Wincker P."/>
            <person name="D'Hont A."/>
            <person name="Scarpelli C."/>
            <person name="Weissenbach J."/>
            <person name="Salanoubat M."/>
            <person name="Quetier F."/>
            <person name="Yu Y."/>
            <person name="Kim H.R."/>
            <person name="Rambo T."/>
            <person name="Currie J."/>
            <person name="Collura K."/>
            <person name="Luo M."/>
            <person name="Yang T."/>
            <person name="Ammiraju J.S.S."/>
            <person name="Engler F."/>
            <person name="Soderlund C."/>
            <person name="Wing R.A."/>
            <person name="Palmer L.E."/>
            <person name="de la Bastide M."/>
            <person name="Spiegel L."/>
            <person name="Nascimento L."/>
            <person name="Zutavern T."/>
            <person name="O'Shaughnessy A."/>
            <person name="Dike S."/>
            <person name="Dedhia N."/>
            <person name="Preston R."/>
            <person name="Balija V."/>
            <person name="McCombie W.R."/>
            <person name="Chow T."/>
            <person name="Chen H."/>
            <person name="Chung M."/>
            <person name="Chen C."/>
            <person name="Shaw J."/>
            <person name="Wu H."/>
            <person name="Hsiao K."/>
            <person name="Chao Y."/>
            <person name="Chu M."/>
            <person name="Cheng C."/>
            <person name="Hour A."/>
            <person name="Lee P."/>
            <person name="Lin S."/>
            <person name="Lin Y."/>
            <person name="Liou J."/>
            <person name="Liu S."/>
            <person name="Hsing Y."/>
            <person name="Raghuvanshi S."/>
            <person name="Mohanty A."/>
            <person name="Bharti A.K."/>
            <person name="Gaur A."/>
            <person name="Gupta V."/>
            <person name="Kumar D."/>
            <person name="Ravi V."/>
            <person name="Vij S."/>
            <person name="Kapur A."/>
            <person name="Khurana P."/>
            <person name="Khurana P."/>
            <person name="Khurana J.P."/>
            <person name="Tyagi A.K."/>
            <person name="Gaikwad K."/>
            <person name="Singh A."/>
            <person name="Dalal V."/>
            <person name="Srivastava S."/>
            <person name="Dixit A."/>
            <person name="Pal A.K."/>
            <person name="Ghazi I.A."/>
            <person name="Yadav M."/>
            <person name="Pandit A."/>
            <person name="Bhargava A."/>
            <person name="Sureshbabu K."/>
            <person name="Batra K."/>
            <person name="Sharma T.R."/>
            <person name="Mohapatra T."/>
            <person name="Singh N.K."/>
            <person name="Messing J."/>
            <person name="Nelson A.B."/>
            <person name="Fuks G."/>
            <person name="Kavchok S."/>
            <person name="Keizer G."/>
            <person name="Linton E."/>
            <person name="Llaca V."/>
            <person name="Song R."/>
            <person name="Tanyolac B."/>
            <person name="Young S."/>
            <person name="Ho-Il K."/>
            <person name="Hahn J.H."/>
            <person name="Sangsakoo G."/>
            <person name="Vanavichit A."/>
            <person name="de Mattos Luiz.A.T."/>
            <person name="Zimmer P.D."/>
            <person name="Malone G."/>
            <person name="Dellagostin O."/>
            <person name="de Oliveira A.C."/>
            <person name="Bevan M."/>
            <person name="Bancroft I."/>
            <person name="Minx P."/>
            <person name="Cordum H."/>
            <person name="Wilson R."/>
            <person name="Cheng Z."/>
            <person name="Jin W."/>
            <person name="Jiang J."/>
            <person name="Leong S.A."/>
            <person name="Iwama H."/>
            <person name="Gojobori T."/>
            <person name="Itoh T."/>
            <person name="Niimura Y."/>
            <person name="Fujii Y."/>
            <person name="Habara T."/>
            <person name="Sakai H."/>
            <person name="Sato Y."/>
            <person name="Wilson G."/>
            <person name="Kumar K."/>
            <person name="McCouch S."/>
            <person name="Juretic N."/>
            <person name="Hoen D."/>
            <person name="Wright S."/>
            <person name="Bruskiewich R."/>
            <person name="Bureau T."/>
            <person name="Miyao A."/>
            <person name="Hirochika H."/>
            <person name="Nishikawa T."/>
            <person name="Kadowaki K."/>
            <person name="Sugiura M."/>
            <person name="Burr B."/>
            <person name="Sasaki T."/>
        </authorList>
    </citation>
    <scope>NUCLEOTIDE SEQUENCE [LARGE SCALE GENOMIC DNA]</scope>
    <source>
        <strain evidence="2">cv. Nipponbare</strain>
    </source>
</reference>
<protein>
    <submittedName>
        <fullName evidence="1">Os06g0139200 protein</fullName>
    </submittedName>
</protein>
<reference evidence="1 2" key="2">
    <citation type="journal article" date="2013" name="Plant Cell Physiol.">
        <title>Rice Annotation Project Database (RAP-DB): an integrative and interactive database for rice genomics.</title>
        <authorList>
            <person name="Sakai H."/>
            <person name="Lee S.S."/>
            <person name="Tanaka T."/>
            <person name="Numa H."/>
            <person name="Kim J."/>
            <person name="Kawahara Y."/>
            <person name="Wakimoto H."/>
            <person name="Yang C.C."/>
            <person name="Iwamoto M."/>
            <person name="Abe T."/>
            <person name="Yamada Y."/>
            <person name="Muto A."/>
            <person name="Inokuchi H."/>
            <person name="Ikemura T."/>
            <person name="Matsumoto T."/>
            <person name="Sasaki T."/>
            <person name="Itoh T."/>
        </authorList>
    </citation>
    <scope>NUCLEOTIDE SEQUENCE [LARGE SCALE GENOMIC DNA]</scope>
    <source>
        <strain evidence="2">cv. Nipponbare</strain>
    </source>
</reference>
<gene>
    <name evidence="1" type="ordered locus">Os06g0139200</name>
    <name evidence="1" type="ORF">OSNPB_060139200</name>
</gene>
<dbReference type="AlphaFoldDB" id="A0A0N7KLH9"/>
<dbReference type="ExpressionAtlas" id="A0A0N7KLH9">
    <property type="expression patterns" value="baseline and differential"/>
</dbReference>
<dbReference type="Gramene" id="Os06t0139200-02">
    <property type="protein sequence ID" value="Os06t0139200-02"/>
    <property type="gene ID" value="Os06g0139200"/>
</dbReference>
<proteinExistence type="predicted"/>
<dbReference type="EMBL" id="AP014962">
    <property type="protein sequence ID" value="BAS96065.1"/>
    <property type="molecule type" value="Genomic_DNA"/>
</dbReference>
<sequence>TLILGYPRRSLGFVVYLDFASATCFEFAM</sequence>
<name>A0A0N7KLH9_ORYSJ</name>
<organism evidence="1 2">
    <name type="scientific">Oryza sativa subsp. japonica</name>
    <name type="common">Rice</name>
    <dbReference type="NCBI Taxonomy" id="39947"/>
    <lineage>
        <taxon>Eukaryota</taxon>
        <taxon>Viridiplantae</taxon>
        <taxon>Streptophyta</taxon>
        <taxon>Embryophyta</taxon>
        <taxon>Tracheophyta</taxon>
        <taxon>Spermatophyta</taxon>
        <taxon>Magnoliopsida</taxon>
        <taxon>Liliopsida</taxon>
        <taxon>Poales</taxon>
        <taxon>Poaceae</taxon>
        <taxon>BOP clade</taxon>
        <taxon>Oryzoideae</taxon>
        <taxon>Oryzeae</taxon>
        <taxon>Oryzinae</taxon>
        <taxon>Oryza</taxon>
        <taxon>Oryza sativa</taxon>
    </lineage>
</organism>
<keyword evidence="2" id="KW-1185">Reference proteome</keyword>
<feature type="non-terminal residue" evidence="1">
    <location>
        <position position="1"/>
    </location>
</feature>